<organism evidence="3 4">
    <name type="scientific">Pseudobacteroides cellulosolvens ATCC 35603 = DSM 2933</name>
    <dbReference type="NCBI Taxonomy" id="398512"/>
    <lineage>
        <taxon>Bacteria</taxon>
        <taxon>Bacillati</taxon>
        <taxon>Bacillota</taxon>
        <taxon>Clostridia</taxon>
        <taxon>Eubacteriales</taxon>
        <taxon>Oscillospiraceae</taxon>
        <taxon>Pseudobacteroides</taxon>
    </lineage>
</organism>
<accession>A0A0L6JUI8</accession>
<keyword evidence="1" id="KW-0677">Repeat</keyword>
<proteinExistence type="predicted"/>
<gene>
    <name evidence="3" type="ORF">Bccel_4366</name>
</gene>
<dbReference type="STRING" id="398512.Bccel_4366"/>
<evidence type="ECO:0000256" key="1">
    <source>
        <dbReference type="PROSITE-ProRule" id="PRU01251"/>
    </source>
</evidence>
<comment type="caution">
    <text evidence="3">The sequence shown here is derived from an EMBL/GenBank/DDBJ whole genome shotgun (WGS) entry which is preliminary data.</text>
</comment>
<dbReference type="InterPro" id="IPR036628">
    <property type="entry name" value="Clp_N_dom_sf"/>
</dbReference>
<protein>
    <submittedName>
        <fullName evidence="3">Clp domain protein</fullName>
    </submittedName>
</protein>
<dbReference type="InterPro" id="IPR004176">
    <property type="entry name" value="Clp_R_N"/>
</dbReference>
<reference evidence="4" key="1">
    <citation type="submission" date="2015-07" db="EMBL/GenBank/DDBJ databases">
        <title>Near-Complete Genome Sequence of the Cellulolytic Bacterium Bacteroides (Pseudobacteroides) cellulosolvens ATCC 35603.</title>
        <authorList>
            <person name="Dassa B."/>
            <person name="Utturkar S.M."/>
            <person name="Klingeman D.M."/>
            <person name="Hurt R.A."/>
            <person name="Keller M."/>
            <person name="Xu J."/>
            <person name="Reddy Y.H.K."/>
            <person name="Borovok I."/>
            <person name="Grinberg I.R."/>
            <person name="Lamed R."/>
            <person name="Zhivin O."/>
            <person name="Bayer E.A."/>
            <person name="Brown S.D."/>
        </authorList>
    </citation>
    <scope>NUCLEOTIDE SEQUENCE [LARGE SCALE GENOMIC DNA]</scope>
    <source>
        <strain evidence="4">DSM 2933</strain>
    </source>
</reference>
<name>A0A0L6JUI8_9FIRM</name>
<evidence type="ECO:0000313" key="4">
    <source>
        <dbReference type="Proteomes" id="UP000036923"/>
    </source>
</evidence>
<dbReference type="EMBL" id="LGTC01000001">
    <property type="protein sequence ID" value="KNY29092.1"/>
    <property type="molecule type" value="Genomic_DNA"/>
</dbReference>
<dbReference type="SUPFAM" id="SSF81923">
    <property type="entry name" value="Double Clp-N motif"/>
    <property type="match status" value="1"/>
</dbReference>
<evidence type="ECO:0000259" key="2">
    <source>
        <dbReference type="PROSITE" id="PS51903"/>
    </source>
</evidence>
<feature type="domain" description="Clp R" evidence="2">
    <location>
        <begin position="3"/>
        <end position="60"/>
    </location>
</feature>
<dbReference type="Gene3D" id="1.10.1780.10">
    <property type="entry name" value="Clp, N-terminal domain"/>
    <property type="match status" value="1"/>
</dbReference>
<dbReference type="AlphaFoldDB" id="A0A0L6JUI8"/>
<evidence type="ECO:0000313" key="3">
    <source>
        <dbReference type="EMBL" id="KNY29092.1"/>
    </source>
</evidence>
<dbReference type="PROSITE" id="PS51903">
    <property type="entry name" value="CLP_R"/>
    <property type="match status" value="1"/>
</dbReference>
<dbReference type="Pfam" id="PF02861">
    <property type="entry name" value="Clp_N"/>
    <property type="match status" value="1"/>
</dbReference>
<dbReference type="Proteomes" id="UP000036923">
    <property type="component" value="Unassembled WGS sequence"/>
</dbReference>
<keyword evidence="4" id="KW-1185">Reference proteome</keyword>
<sequence length="60" mass="6541">MNIDKFTEKAQAAVSAAQDIAVRMGHQQVDGEHIHLALAAQEDGLIPKLLGYMGRMSSYI</sequence>